<evidence type="ECO:0000256" key="1">
    <source>
        <dbReference type="SAM" id="MobiDB-lite"/>
    </source>
</evidence>
<evidence type="ECO:0000313" key="2">
    <source>
        <dbReference type="EMBL" id="GJT23227.1"/>
    </source>
</evidence>
<feature type="region of interest" description="Disordered" evidence="1">
    <location>
        <begin position="176"/>
        <end position="195"/>
    </location>
</feature>
<feature type="compositionally biased region" description="Acidic residues" evidence="1">
    <location>
        <begin position="176"/>
        <end position="194"/>
    </location>
</feature>
<sequence>MSIQDMEDLKQHYLDKMQSISNQIQIKYYLNERIDIHYRRECEIKIDELTGKFNGMSIKINKKKELQQLEKAANLKIISQLPSSIVITTSPPVLPTTAPDDTLSMGDEHLSTIPEKESDKFIKSSVKDLVPIPSESKDTSKSVSNCDLPSCDDFSPILEGKFVTFSNPLFDSNDDFTSSDDESLSNEDVLEDNDIESKDSYVSNLDEPTLLVTPLFDANEDECFDLRDDIDEIDAFLDMDISTKIKNDYHDSKGDIIYIESLLIDDIIPNLPPKVFLDHDLRSLKDEPEIDDLKSMVNSKGGAARYSVQAVNKWDGNYQDLAQDVHAGIDIVGVYYKNLNSEVPSYCLYQGSGKQRGIQGDGRDAYVESLLLNTCIKFLSIVELSDTIRYRRVPGQPLESLSVSFAISQIDKRYILDTLVSTCELQDVPVHDILIKEVFEHGEEQH</sequence>
<accession>A0ABQ5C9N1</accession>
<organism evidence="2 3">
    <name type="scientific">Tanacetum coccineum</name>
    <dbReference type="NCBI Taxonomy" id="301880"/>
    <lineage>
        <taxon>Eukaryota</taxon>
        <taxon>Viridiplantae</taxon>
        <taxon>Streptophyta</taxon>
        <taxon>Embryophyta</taxon>
        <taxon>Tracheophyta</taxon>
        <taxon>Spermatophyta</taxon>
        <taxon>Magnoliopsida</taxon>
        <taxon>eudicotyledons</taxon>
        <taxon>Gunneridae</taxon>
        <taxon>Pentapetalae</taxon>
        <taxon>asterids</taxon>
        <taxon>campanulids</taxon>
        <taxon>Asterales</taxon>
        <taxon>Asteraceae</taxon>
        <taxon>Asteroideae</taxon>
        <taxon>Anthemideae</taxon>
        <taxon>Anthemidinae</taxon>
        <taxon>Tanacetum</taxon>
    </lineage>
</organism>
<comment type="caution">
    <text evidence="2">The sequence shown here is derived from an EMBL/GenBank/DDBJ whole genome shotgun (WGS) entry which is preliminary data.</text>
</comment>
<name>A0ABQ5C9N1_9ASTR</name>
<protein>
    <submittedName>
        <fullName evidence="2">Uncharacterized protein</fullName>
    </submittedName>
</protein>
<dbReference type="EMBL" id="BQNB010014038">
    <property type="protein sequence ID" value="GJT23227.1"/>
    <property type="molecule type" value="Genomic_DNA"/>
</dbReference>
<gene>
    <name evidence="2" type="ORF">Tco_0893164</name>
</gene>
<evidence type="ECO:0000313" key="3">
    <source>
        <dbReference type="Proteomes" id="UP001151760"/>
    </source>
</evidence>
<keyword evidence="3" id="KW-1185">Reference proteome</keyword>
<proteinExistence type="predicted"/>
<reference evidence="2" key="1">
    <citation type="journal article" date="2022" name="Int. J. Mol. Sci.">
        <title>Draft Genome of Tanacetum Coccineum: Genomic Comparison of Closely Related Tanacetum-Family Plants.</title>
        <authorList>
            <person name="Yamashiro T."/>
            <person name="Shiraishi A."/>
            <person name="Nakayama K."/>
            <person name="Satake H."/>
        </authorList>
    </citation>
    <scope>NUCLEOTIDE SEQUENCE</scope>
</reference>
<reference evidence="2" key="2">
    <citation type="submission" date="2022-01" db="EMBL/GenBank/DDBJ databases">
        <authorList>
            <person name="Yamashiro T."/>
            <person name="Shiraishi A."/>
            <person name="Satake H."/>
            <person name="Nakayama K."/>
        </authorList>
    </citation>
    <scope>NUCLEOTIDE SEQUENCE</scope>
</reference>
<dbReference type="Proteomes" id="UP001151760">
    <property type="component" value="Unassembled WGS sequence"/>
</dbReference>